<organism evidence="2">
    <name type="scientific">Schizophyllum commune (strain H4-8 / FGSC 9210)</name>
    <name type="common">Split gill fungus</name>
    <dbReference type="NCBI Taxonomy" id="578458"/>
    <lineage>
        <taxon>Eukaryota</taxon>
        <taxon>Fungi</taxon>
        <taxon>Dikarya</taxon>
        <taxon>Basidiomycota</taxon>
        <taxon>Agaricomycotina</taxon>
        <taxon>Agaricomycetes</taxon>
        <taxon>Agaricomycetidae</taxon>
        <taxon>Agaricales</taxon>
        <taxon>Schizophyllaceae</taxon>
        <taxon>Schizophyllum</taxon>
    </lineage>
</organism>
<sequence>MFRSYGDIVGPLIGAERLARAWPLLEQLCIQGTYSHSIAPLWTLQDLYAFATFTPHLRHLTIDFEATDMTAPSFPPLHVSQTQLTHLEILCFSPIGDPDTVASILSSAFPSLHTVMLSELRVMFYDLSYEMERYNQKWERVAKLLSGSAPVRR</sequence>
<evidence type="ECO:0000313" key="1">
    <source>
        <dbReference type="EMBL" id="EFI99278.1"/>
    </source>
</evidence>
<dbReference type="HOGENOM" id="CLU_1714357_0_0_1"/>
<dbReference type="InterPro" id="IPR032675">
    <property type="entry name" value="LRR_dom_sf"/>
</dbReference>
<keyword evidence="2" id="KW-1185">Reference proteome</keyword>
<dbReference type="InParanoid" id="D8PYL1"/>
<dbReference type="Gene3D" id="3.80.10.10">
    <property type="entry name" value="Ribonuclease Inhibitor"/>
    <property type="match status" value="1"/>
</dbReference>
<gene>
    <name evidence="1" type="ORF">SCHCODRAFT_84692</name>
</gene>
<dbReference type="VEuPathDB" id="FungiDB:SCHCODRAFT_02181325"/>
<dbReference type="EMBL" id="GL377304">
    <property type="protein sequence ID" value="EFI99278.1"/>
    <property type="molecule type" value="Genomic_DNA"/>
</dbReference>
<proteinExistence type="predicted"/>
<name>D8PYL1_SCHCM</name>
<accession>D8PYL1</accession>
<dbReference type="AlphaFoldDB" id="D8PYL1"/>
<evidence type="ECO:0000313" key="2">
    <source>
        <dbReference type="Proteomes" id="UP000007431"/>
    </source>
</evidence>
<dbReference type="Proteomes" id="UP000007431">
    <property type="component" value="Unassembled WGS sequence"/>
</dbReference>
<protein>
    <submittedName>
        <fullName evidence="1">Expressed protein</fullName>
    </submittedName>
</protein>
<reference evidence="1 2" key="1">
    <citation type="journal article" date="2010" name="Nat. Biotechnol.">
        <title>Genome sequence of the model mushroom Schizophyllum commune.</title>
        <authorList>
            <person name="Ohm R.A."/>
            <person name="de Jong J.F."/>
            <person name="Lugones L.G."/>
            <person name="Aerts A."/>
            <person name="Kothe E."/>
            <person name="Stajich J.E."/>
            <person name="de Vries R.P."/>
            <person name="Record E."/>
            <person name="Levasseur A."/>
            <person name="Baker S.E."/>
            <person name="Bartholomew K.A."/>
            <person name="Coutinho P.M."/>
            <person name="Erdmann S."/>
            <person name="Fowler T.J."/>
            <person name="Gathman A.C."/>
            <person name="Lombard V."/>
            <person name="Henrissat B."/>
            <person name="Knabe N."/>
            <person name="Kuees U."/>
            <person name="Lilly W.W."/>
            <person name="Lindquist E."/>
            <person name="Lucas S."/>
            <person name="Magnuson J.K."/>
            <person name="Piumi F."/>
            <person name="Raudaskoski M."/>
            <person name="Salamov A."/>
            <person name="Schmutz J."/>
            <person name="Schwarze F.W.M.R."/>
            <person name="vanKuyk P.A."/>
            <person name="Horton J.S."/>
            <person name="Grigoriev I.V."/>
            <person name="Woesten H.A.B."/>
        </authorList>
    </citation>
    <scope>NUCLEOTIDE SEQUENCE [LARGE SCALE GENOMIC DNA]</scope>
    <source>
        <strain evidence="2">H4-8 / FGSC 9210</strain>
    </source>
</reference>